<feature type="domain" description="SH2" evidence="4">
    <location>
        <begin position="295"/>
        <end position="370"/>
    </location>
</feature>
<sequence>MDAYESLFDLLAKAQGGRMDDQRASGPSLGGTIVQSPSAMLNSSAMYNNNNNNGAHHSIKNKIGSSSRGLGGIDHRRTSSSSANWHVQEHSQHNQPPSSRTSTSSANLRHFDQPHSPHHAQQQPQQQQQQQQGAYTHSHVYEVPVQPSAQQQVVPPPTSSIPTSVSGTPSASHTPSRKASQCVPPPRPSRPSLSASGQRAPNPRASIYEEPVTASASYSRRHSSNGSGNYSHQQHSRKSSMTSSLPGPPTFVPRKRSSTVLTAKSRSSSIGQVALPHVAPRRSISGVSNLETYTWYVGKSDRKQAEDMLRHWPAGTFVVRQGRSSHVITLKFPVSDEKIFFHVRITHEAPIFRIADSECFKTIPELITFYCNNPDRFFRGMSREDSKKHQLLPYRPLPKLQLDLEQDTAHSDA</sequence>
<dbReference type="EMBL" id="GL832957">
    <property type="protein sequence ID" value="EGD78642.1"/>
    <property type="molecule type" value="Genomic_DNA"/>
</dbReference>
<dbReference type="CDD" id="cd00173">
    <property type="entry name" value="SH2"/>
    <property type="match status" value="1"/>
</dbReference>
<dbReference type="InterPro" id="IPR000980">
    <property type="entry name" value="SH2"/>
</dbReference>
<dbReference type="SMART" id="SM00252">
    <property type="entry name" value="SH2"/>
    <property type="match status" value="1"/>
</dbReference>
<evidence type="ECO:0000313" key="6">
    <source>
        <dbReference type="Proteomes" id="UP000007799"/>
    </source>
</evidence>
<evidence type="ECO:0000313" key="5">
    <source>
        <dbReference type="EMBL" id="EGD78642.1"/>
    </source>
</evidence>
<dbReference type="Pfam" id="PF00017">
    <property type="entry name" value="SH2"/>
    <property type="match status" value="1"/>
</dbReference>
<dbReference type="KEGG" id="sre:PTSG_01620"/>
<dbReference type="OrthoDB" id="3175255at2759"/>
<dbReference type="InParanoid" id="F2TYG8"/>
<feature type="compositionally biased region" description="Polar residues" evidence="3">
    <location>
        <begin position="214"/>
        <end position="245"/>
    </location>
</feature>
<dbReference type="RefSeq" id="XP_004997600.1">
    <property type="nucleotide sequence ID" value="XM_004997543.1"/>
</dbReference>
<proteinExistence type="predicted"/>
<feature type="region of interest" description="Disordered" evidence="3">
    <location>
        <begin position="44"/>
        <end position="136"/>
    </location>
</feature>
<protein>
    <recommendedName>
        <fullName evidence="4">SH2 domain-containing protein</fullName>
    </recommendedName>
</protein>
<dbReference type="GO" id="GO:0035591">
    <property type="term" value="F:signaling adaptor activity"/>
    <property type="evidence" value="ECO:0007669"/>
    <property type="project" value="TreeGrafter"/>
</dbReference>
<dbReference type="GO" id="GO:0007167">
    <property type="term" value="P:enzyme-linked receptor protein signaling pathway"/>
    <property type="evidence" value="ECO:0007669"/>
    <property type="project" value="TreeGrafter"/>
</dbReference>
<organism evidence="6">
    <name type="scientific">Salpingoeca rosetta (strain ATCC 50818 / BSB-021)</name>
    <dbReference type="NCBI Taxonomy" id="946362"/>
    <lineage>
        <taxon>Eukaryota</taxon>
        <taxon>Choanoflagellata</taxon>
        <taxon>Craspedida</taxon>
        <taxon>Salpingoecidae</taxon>
        <taxon>Salpingoeca</taxon>
    </lineage>
</organism>
<keyword evidence="6" id="KW-1185">Reference proteome</keyword>
<dbReference type="GO" id="GO:0030971">
    <property type="term" value="F:receptor tyrosine kinase binding"/>
    <property type="evidence" value="ECO:0007669"/>
    <property type="project" value="TreeGrafter"/>
</dbReference>
<dbReference type="GO" id="GO:0016477">
    <property type="term" value="P:cell migration"/>
    <property type="evidence" value="ECO:0007669"/>
    <property type="project" value="TreeGrafter"/>
</dbReference>
<accession>F2TYG8</accession>
<evidence type="ECO:0000259" key="4">
    <source>
        <dbReference type="PROSITE" id="PS50001"/>
    </source>
</evidence>
<dbReference type="PANTHER" id="PTHR19969">
    <property type="entry name" value="SH2-SH3 ADAPTOR PROTEIN-RELATED"/>
    <property type="match status" value="1"/>
</dbReference>
<dbReference type="InterPro" id="IPR051184">
    <property type="entry name" value="Tyrosine-phos_adapter"/>
</dbReference>
<dbReference type="SUPFAM" id="SSF55550">
    <property type="entry name" value="SH2 domain"/>
    <property type="match status" value="1"/>
</dbReference>
<evidence type="ECO:0000256" key="1">
    <source>
        <dbReference type="ARBA" id="ARBA00022999"/>
    </source>
</evidence>
<dbReference type="Pfam" id="PF02188">
    <property type="entry name" value="GoLoco"/>
    <property type="match status" value="1"/>
</dbReference>
<dbReference type="InterPro" id="IPR036860">
    <property type="entry name" value="SH2_dom_sf"/>
</dbReference>
<dbReference type="InterPro" id="IPR003109">
    <property type="entry name" value="GoLoco_motif"/>
</dbReference>
<dbReference type="Proteomes" id="UP000007799">
    <property type="component" value="Unassembled WGS sequence"/>
</dbReference>
<dbReference type="SMART" id="SM00390">
    <property type="entry name" value="GoLoco"/>
    <property type="match status" value="1"/>
</dbReference>
<dbReference type="GeneID" id="16078196"/>
<gene>
    <name evidence="5" type="ORF">PTSG_01620</name>
</gene>
<evidence type="ECO:0000256" key="3">
    <source>
        <dbReference type="SAM" id="MobiDB-lite"/>
    </source>
</evidence>
<dbReference type="GO" id="GO:0005737">
    <property type="term" value="C:cytoplasm"/>
    <property type="evidence" value="ECO:0007669"/>
    <property type="project" value="TreeGrafter"/>
</dbReference>
<dbReference type="PANTHER" id="PTHR19969:SF5">
    <property type="entry name" value="CRK-LIKE PROTEIN"/>
    <property type="match status" value="1"/>
</dbReference>
<feature type="compositionally biased region" description="Low complexity" evidence="3">
    <location>
        <begin position="119"/>
        <end position="132"/>
    </location>
</feature>
<dbReference type="AlphaFoldDB" id="F2TYG8"/>
<dbReference type="Gene3D" id="3.30.505.10">
    <property type="entry name" value="SH2 domain"/>
    <property type="match status" value="1"/>
</dbReference>
<dbReference type="PROSITE" id="PS50001">
    <property type="entry name" value="SH2"/>
    <property type="match status" value="1"/>
</dbReference>
<reference evidence="5" key="1">
    <citation type="submission" date="2009-08" db="EMBL/GenBank/DDBJ databases">
        <title>Annotation of Salpingoeca rosetta.</title>
        <authorList>
            <consortium name="The Broad Institute Genome Sequencing Platform"/>
            <person name="Russ C."/>
            <person name="Cuomo C."/>
            <person name="Burger G."/>
            <person name="Gray M.W."/>
            <person name="Holland P.W.H."/>
            <person name="King N."/>
            <person name="Lang F.B.F."/>
            <person name="Roger A.J."/>
            <person name="Ruiz-Trillo I."/>
            <person name="Young S.K."/>
            <person name="Zeng Q."/>
            <person name="Gargeya S."/>
            <person name="Alvarado L."/>
            <person name="Berlin A."/>
            <person name="Chapman S.B."/>
            <person name="Chen Z."/>
            <person name="Freedman E."/>
            <person name="Gellesch M."/>
            <person name="Goldberg J."/>
            <person name="Griggs A."/>
            <person name="Gujja S."/>
            <person name="Heilman E."/>
            <person name="Heiman D."/>
            <person name="Howarth C."/>
            <person name="Mehta T."/>
            <person name="Neiman D."/>
            <person name="Pearson M."/>
            <person name="Roberts A."/>
            <person name="Saif S."/>
            <person name="Shea T."/>
            <person name="Shenoy N."/>
            <person name="Sisk P."/>
            <person name="Stolte C."/>
            <person name="Sykes S."/>
            <person name="White J."/>
            <person name="Yandava C."/>
            <person name="Haas B."/>
            <person name="Nusbaum C."/>
            <person name="Birren B."/>
        </authorList>
    </citation>
    <scope>NUCLEOTIDE SEQUENCE [LARGE SCALE GENOMIC DNA]</scope>
    <source>
        <strain evidence="5">ATCC 50818</strain>
    </source>
</reference>
<dbReference type="PROSITE" id="PS50877">
    <property type="entry name" value="GOLOCO"/>
    <property type="match status" value="1"/>
</dbReference>
<feature type="region of interest" description="Disordered" evidence="3">
    <location>
        <begin position="148"/>
        <end position="266"/>
    </location>
</feature>
<dbReference type="GO" id="GO:0030695">
    <property type="term" value="F:GTPase regulator activity"/>
    <property type="evidence" value="ECO:0007669"/>
    <property type="project" value="InterPro"/>
</dbReference>
<evidence type="ECO:0000256" key="2">
    <source>
        <dbReference type="PROSITE-ProRule" id="PRU00191"/>
    </source>
</evidence>
<feature type="compositionally biased region" description="Polar residues" evidence="3">
    <location>
        <begin position="93"/>
        <end position="107"/>
    </location>
</feature>
<dbReference type="PRINTS" id="PR00401">
    <property type="entry name" value="SH2DOMAIN"/>
</dbReference>
<name>F2TYG8_SALR5</name>
<keyword evidence="1 2" id="KW-0727">SH2 domain</keyword>
<feature type="region of interest" description="Disordered" evidence="3">
    <location>
        <begin position="16"/>
        <end position="35"/>
    </location>
</feature>
<feature type="compositionally biased region" description="Low complexity" evidence="3">
    <location>
        <begin position="160"/>
        <end position="170"/>
    </location>
</feature>